<evidence type="ECO:0000313" key="1">
    <source>
        <dbReference type="EMBL" id="KAJ8129054.1"/>
    </source>
</evidence>
<gene>
    <name evidence="1" type="ORF">O1611_g4578</name>
</gene>
<reference evidence="1" key="1">
    <citation type="submission" date="2022-12" db="EMBL/GenBank/DDBJ databases">
        <title>Genome Sequence of Lasiodiplodia mahajangana.</title>
        <authorList>
            <person name="Buettner E."/>
        </authorList>
    </citation>
    <scope>NUCLEOTIDE SEQUENCE</scope>
    <source>
        <strain evidence="1">VT137</strain>
    </source>
</reference>
<accession>A0ACC2JNV4</accession>
<name>A0ACC2JNV4_9PEZI</name>
<sequence length="730" mass="78508">MPTLPENPGQGGHPPRRPGGSRNGTNGMNSGEHNNETATIINSIEADEDDHGSQDGTTGEAERRVFRRPNMPDNESMRRVFKSILPQVPSGGIHYNSPASVAGTEQDPATDAAPTNSNQGQDQSNQVNGTNGENRGNGGNGVGGTKSVSGESDEDDDSEASSSAGSPPGSPGSQHSHRPPSPGPKNPPGQGGAAGPGGDTDGRNTGQSSGTENRDQPPGTSTSSGPTSQDHRNGQSGSSTEEAHGLEAESNNGLDQNVAASEHAQTPVEREENNPRNQQTSRGSSSFNGASDRDNEVATVTANVNRDDSHQSGYITSPSTHSAYSHPALQASTFLGQTSQTAETSRPSSASSSLNPIAPVFTPRPQQFTVPRWQPDSEVTNCPICGMRFGMFFRKHHCRKCGRVVCDRCSPHRITIPHQYIVRQPGDPCLDSPYTYPGVEGGIADFASIGGGERVRLCNPCVPDPNTAPPQAQHPSRLLIDLLFSTYSCRPTTPLILDPEVPVQLVKPKRPSDTFTSVNTIIQSVGRGQGYLSFMPYASTSSQYPPSNSAYFSQQLPHRRVSSTLPRYQQHFEQFGAHSPGAPFSALNRPLPRTPAPEPEVPEEDICPVCHRELPSRTLPNSEALRESHINSCITSHSNYGSSQANATGPGNHGTPPPRTTRRTRMFPYVATEKDCAHDAECTICLEEFEVGDHMARLECFCRFHRMCIDSWFVHHPGRCPVHQHDSYGY</sequence>
<comment type="caution">
    <text evidence="1">The sequence shown here is derived from an EMBL/GenBank/DDBJ whole genome shotgun (WGS) entry which is preliminary data.</text>
</comment>
<evidence type="ECO:0000313" key="2">
    <source>
        <dbReference type="Proteomes" id="UP001153332"/>
    </source>
</evidence>
<proteinExistence type="predicted"/>
<organism evidence="1 2">
    <name type="scientific">Lasiodiplodia mahajangana</name>
    <dbReference type="NCBI Taxonomy" id="1108764"/>
    <lineage>
        <taxon>Eukaryota</taxon>
        <taxon>Fungi</taxon>
        <taxon>Dikarya</taxon>
        <taxon>Ascomycota</taxon>
        <taxon>Pezizomycotina</taxon>
        <taxon>Dothideomycetes</taxon>
        <taxon>Dothideomycetes incertae sedis</taxon>
        <taxon>Botryosphaeriales</taxon>
        <taxon>Botryosphaeriaceae</taxon>
        <taxon>Lasiodiplodia</taxon>
    </lineage>
</organism>
<dbReference type="EMBL" id="JAPUUL010000879">
    <property type="protein sequence ID" value="KAJ8129054.1"/>
    <property type="molecule type" value="Genomic_DNA"/>
</dbReference>
<protein>
    <submittedName>
        <fullName evidence="1">Uncharacterized protein</fullName>
    </submittedName>
</protein>
<dbReference type="Proteomes" id="UP001153332">
    <property type="component" value="Unassembled WGS sequence"/>
</dbReference>
<keyword evidence="2" id="KW-1185">Reference proteome</keyword>